<dbReference type="InterPro" id="IPR036691">
    <property type="entry name" value="Endo/exonu/phosph_ase_sf"/>
</dbReference>
<dbReference type="Gene3D" id="1.10.238.10">
    <property type="entry name" value="EF-hand"/>
    <property type="match status" value="1"/>
</dbReference>
<dbReference type="SUPFAM" id="SSF47473">
    <property type="entry name" value="EF-hand"/>
    <property type="match status" value="1"/>
</dbReference>
<dbReference type="SUPFAM" id="SSF56219">
    <property type="entry name" value="DNase I-like"/>
    <property type="match status" value="1"/>
</dbReference>
<dbReference type="Proteomes" id="UP000639772">
    <property type="component" value="Chromosome 12"/>
</dbReference>
<accession>A0A835UDD9</accession>
<dbReference type="GO" id="GO:0005509">
    <property type="term" value="F:calcium ion binding"/>
    <property type="evidence" value="ECO:0007669"/>
    <property type="project" value="InterPro"/>
</dbReference>
<dbReference type="InterPro" id="IPR050410">
    <property type="entry name" value="CCR4/nocturin_mRNA_transcr"/>
</dbReference>
<dbReference type="OrthoDB" id="10253982at2759"/>
<dbReference type="EMBL" id="JADCNM010000012">
    <property type="protein sequence ID" value="KAG0458844.1"/>
    <property type="molecule type" value="Genomic_DNA"/>
</dbReference>
<evidence type="ECO:0000313" key="2">
    <source>
        <dbReference type="EMBL" id="KAG0458844.1"/>
    </source>
</evidence>
<dbReference type="InterPro" id="IPR005135">
    <property type="entry name" value="Endo/exonuclease/phosphatase"/>
</dbReference>
<dbReference type="PROSITE" id="PS50222">
    <property type="entry name" value="EF_HAND_2"/>
    <property type="match status" value="1"/>
</dbReference>
<protein>
    <recommendedName>
        <fullName evidence="1">EF-hand domain-containing protein</fullName>
    </recommendedName>
</protein>
<dbReference type="InterPro" id="IPR011992">
    <property type="entry name" value="EF-hand-dom_pair"/>
</dbReference>
<dbReference type="AlphaFoldDB" id="A0A835UDD9"/>
<dbReference type="InterPro" id="IPR002048">
    <property type="entry name" value="EF_hand_dom"/>
</dbReference>
<dbReference type="GO" id="GO:0000175">
    <property type="term" value="F:3'-5'-RNA exonuclease activity"/>
    <property type="evidence" value="ECO:0007669"/>
    <property type="project" value="TreeGrafter"/>
</dbReference>
<evidence type="ECO:0000313" key="3">
    <source>
        <dbReference type="Proteomes" id="UP000639772"/>
    </source>
</evidence>
<dbReference type="PANTHER" id="PTHR12121">
    <property type="entry name" value="CARBON CATABOLITE REPRESSOR PROTEIN 4"/>
    <property type="match status" value="1"/>
</dbReference>
<dbReference type="Gene3D" id="3.60.10.10">
    <property type="entry name" value="Endonuclease/exonuclease/phosphatase"/>
    <property type="match status" value="1"/>
</dbReference>
<reference evidence="2 3" key="1">
    <citation type="journal article" date="2020" name="Nat. Food">
        <title>A phased Vanilla planifolia genome enables genetic improvement of flavour and production.</title>
        <authorList>
            <person name="Hasing T."/>
            <person name="Tang H."/>
            <person name="Brym M."/>
            <person name="Khazi F."/>
            <person name="Huang T."/>
            <person name="Chambers A.H."/>
        </authorList>
    </citation>
    <scope>NUCLEOTIDE SEQUENCE [LARGE SCALE GENOMIC DNA]</scope>
    <source>
        <tissue evidence="2">Leaf</tissue>
    </source>
</reference>
<feature type="domain" description="EF-hand" evidence="1">
    <location>
        <begin position="330"/>
        <end position="365"/>
    </location>
</feature>
<name>A0A835UDD9_VANPL</name>
<evidence type="ECO:0000259" key="1">
    <source>
        <dbReference type="PROSITE" id="PS50222"/>
    </source>
</evidence>
<proteinExistence type="predicted"/>
<comment type="caution">
    <text evidence="2">The sequence shown here is derived from an EMBL/GenBank/DDBJ whole genome shotgun (WGS) entry which is preliminary data.</text>
</comment>
<gene>
    <name evidence="2" type="ORF">HPP92_021972</name>
</gene>
<sequence length="427" mass="48726">MRGQILLSGSCGLQDNWKKVQILSKKGMGYGASIISADRCVSCTTFNILAPIYKRLDEEDPSCRESQYRARWLNRNQSIIDRLLLERSSIICLQEVWLGNDELVGMYEKSLGDAGYIILKLARTNDRGDDRVAQLLHVESVVPLWQSGTCNVQQVLIVNTHLLFPHNYTLSIVRLRQVYKILQCVETYQKEHKLNPMPVILCGDWNGSKRGHVYKFLSSQGFLSSYDIAHQHNDSVADTDKWVSHRNHRGNICGVDFIWLFNPCKHWKPLRSSWNETLFEIVKYLLRQASLTERNAFAFLKADNPGGHITIASFCQALCQLGLTGHPNGLNTEEMEDLWLHADIDGKGYLDYGEFERIWNAKCLEKSVKMVEESEISHSINESKAFGFIVKSAALFPPEVENGVWPENYFLSDHAPLTVLFSPVRML</sequence>
<dbReference type="Pfam" id="PF03372">
    <property type="entry name" value="Exo_endo_phos"/>
    <property type="match status" value="1"/>
</dbReference>
<dbReference type="PANTHER" id="PTHR12121:SF31">
    <property type="entry name" value="FAMILY PROTEIN, PUTATIVE, EXPRESSED-RELATED"/>
    <property type="match status" value="1"/>
</dbReference>
<organism evidence="2 3">
    <name type="scientific">Vanilla planifolia</name>
    <name type="common">Vanilla</name>
    <dbReference type="NCBI Taxonomy" id="51239"/>
    <lineage>
        <taxon>Eukaryota</taxon>
        <taxon>Viridiplantae</taxon>
        <taxon>Streptophyta</taxon>
        <taxon>Embryophyta</taxon>
        <taxon>Tracheophyta</taxon>
        <taxon>Spermatophyta</taxon>
        <taxon>Magnoliopsida</taxon>
        <taxon>Liliopsida</taxon>
        <taxon>Asparagales</taxon>
        <taxon>Orchidaceae</taxon>
        <taxon>Vanilloideae</taxon>
        <taxon>Vanilleae</taxon>
        <taxon>Vanilla</taxon>
    </lineage>
</organism>